<dbReference type="EMBL" id="SPHZ02000001">
    <property type="protein sequence ID" value="KAF0935547.1"/>
    <property type="molecule type" value="Genomic_DNA"/>
</dbReference>
<reference evidence="2 3" key="1">
    <citation type="submission" date="2019-11" db="EMBL/GenBank/DDBJ databases">
        <title>Whole genome sequence of Oryza granulata.</title>
        <authorList>
            <person name="Li W."/>
        </authorList>
    </citation>
    <scope>NUCLEOTIDE SEQUENCE [LARGE SCALE GENOMIC DNA]</scope>
    <source>
        <strain evidence="3">cv. Menghai</strain>
        <tissue evidence="2">Leaf</tissue>
    </source>
</reference>
<evidence type="ECO:0000313" key="3">
    <source>
        <dbReference type="Proteomes" id="UP000479710"/>
    </source>
</evidence>
<name>A0A6G1FF61_9ORYZ</name>
<dbReference type="AlphaFoldDB" id="A0A6G1FF61"/>
<feature type="region of interest" description="Disordered" evidence="1">
    <location>
        <begin position="29"/>
        <end position="66"/>
    </location>
</feature>
<accession>A0A6G1FF61</accession>
<keyword evidence="3" id="KW-1185">Reference proteome</keyword>
<organism evidence="2 3">
    <name type="scientific">Oryza meyeriana var. granulata</name>
    <dbReference type="NCBI Taxonomy" id="110450"/>
    <lineage>
        <taxon>Eukaryota</taxon>
        <taxon>Viridiplantae</taxon>
        <taxon>Streptophyta</taxon>
        <taxon>Embryophyta</taxon>
        <taxon>Tracheophyta</taxon>
        <taxon>Spermatophyta</taxon>
        <taxon>Magnoliopsida</taxon>
        <taxon>Liliopsida</taxon>
        <taxon>Poales</taxon>
        <taxon>Poaceae</taxon>
        <taxon>BOP clade</taxon>
        <taxon>Oryzoideae</taxon>
        <taxon>Oryzeae</taxon>
        <taxon>Oryzinae</taxon>
        <taxon>Oryza</taxon>
        <taxon>Oryza meyeriana</taxon>
    </lineage>
</organism>
<protein>
    <submittedName>
        <fullName evidence="2">Uncharacterized protein</fullName>
    </submittedName>
</protein>
<gene>
    <name evidence="2" type="ORF">E2562_034357</name>
</gene>
<comment type="caution">
    <text evidence="2">The sequence shown here is derived from an EMBL/GenBank/DDBJ whole genome shotgun (WGS) entry which is preliminary data.</text>
</comment>
<evidence type="ECO:0000313" key="2">
    <source>
        <dbReference type="EMBL" id="KAF0935547.1"/>
    </source>
</evidence>
<dbReference type="Proteomes" id="UP000479710">
    <property type="component" value="Unassembled WGS sequence"/>
</dbReference>
<proteinExistence type="predicted"/>
<sequence length="66" mass="7309">MPRGSRSARQGWPLHRCRSRGTVMMRVRRNGKATWDPDASAWGSAVDPKDSKKAGIHPQGPSPQRS</sequence>
<evidence type="ECO:0000256" key="1">
    <source>
        <dbReference type="SAM" id="MobiDB-lite"/>
    </source>
</evidence>